<reference evidence="1 2" key="1">
    <citation type="submission" date="2018-11" db="EMBL/GenBank/DDBJ databases">
        <title>Genome assembly of Steccherinum ochraceum LE-BIN_3174, the white-rot fungus of the Steccherinaceae family (The Residual Polyporoid clade, Polyporales, Basidiomycota).</title>
        <authorList>
            <person name="Fedorova T.V."/>
            <person name="Glazunova O.A."/>
            <person name="Landesman E.O."/>
            <person name="Moiseenko K.V."/>
            <person name="Psurtseva N.V."/>
            <person name="Savinova O.S."/>
            <person name="Shakhova N.V."/>
            <person name="Tyazhelova T.V."/>
            <person name="Vasina D.V."/>
        </authorList>
    </citation>
    <scope>NUCLEOTIDE SEQUENCE [LARGE SCALE GENOMIC DNA]</scope>
    <source>
        <strain evidence="1 2">LE-BIN_3174</strain>
    </source>
</reference>
<organism evidence="1 2">
    <name type="scientific">Steccherinum ochraceum</name>
    <dbReference type="NCBI Taxonomy" id="92696"/>
    <lineage>
        <taxon>Eukaryota</taxon>
        <taxon>Fungi</taxon>
        <taxon>Dikarya</taxon>
        <taxon>Basidiomycota</taxon>
        <taxon>Agaricomycotina</taxon>
        <taxon>Agaricomycetes</taxon>
        <taxon>Polyporales</taxon>
        <taxon>Steccherinaceae</taxon>
        <taxon>Steccherinum</taxon>
    </lineage>
</organism>
<proteinExistence type="predicted"/>
<accession>A0A4R0RJD2</accession>
<sequence length="72" mass="7939">VYGVLGTASEVFGVVDLVALARIRPSANSTKYVLQGIAENITLFETRIAIFYDELLRKHPRSSIGNAVFWPS</sequence>
<keyword evidence="2" id="KW-1185">Reference proteome</keyword>
<dbReference type="Proteomes" id="UP000292702">
    <property type="component" value="Unassembled WGS sequence"/>
</dbReference>
<dbReference type="AlphaFoldDB" id="A0A4R0RJD2"/>
<comment type="caution">
    <text evidence="1">The sequence shown here is derived from an EMBL/GenBank/DDBJ whole genome shotgun (WGS) entry which is preliminary data.</text>
</comment>
<gene>
    <name evidence="1" type="ORF">EIP91_010557</name>
</gene>
<evidence type="ECO:0000313" key="1">
    <source>
        <dbReference type="EMBL" id="TCD68501.1"/>
    </source>
</evidence>
<name>A0A4R0RJD2_9APHY</name>
<dbReference type="EMBL" id="RWJN01000064">
    <property type="protein sequence ID" value="TCD68501.1"/>
    <property type="molecule type" value="Genomic_DNA"/>
</dbReference>
<feature type="non-terminal residue" evidence="1">
    <location>
        <position position="1"/>
    </location>
</feature>
<protein>
    <submittedName>
        <fullName evidence="1">Uncharacterized protein</fullName>
    </submittedName>
</protein>
<evidence type="ECO:0000313" key="2">
    <source>
        <dbReference type="Proteomes" id="UP000292702"/>
    </source>
</evidence>